<accession>A0A1Y2FVV4</accession>
<name>A0A1Y2FVV4_9BASI</name>
<dbReference type="PANTHER" id="PTHR12203">
    <property type="entry name" value="KDEL LYS-ASP-GLU-LEU CONTAINING - RELATED"/>
    <property type="match status" value="1"/>
</dbReference>
<dbReference type="Pfam" id="PF05686">
    <property type="entry name" value="Glyco_transf_90"/>
    <property type="match status" value="1"/>
</dbReference>
<gene>
    <name evidence="3" type="ORF">BCR35DRAFT_289383</name>
</gene>
<dbReference type="SMART" id="SM00672">
    <property type="entry name" value="CAP10"/>
    <property type="match status" value="1"/>
</dbReference>
<keyword evidence="4" id="KW-1185">Reference proteome</keyword>
<organism evidence="3 4">
    <name type="scientific">Leucosporidium creatinivorum</name>
    <dbReference type="NCBI Taxonomy" id="106004"/>
    <lineage>
        <taxon>Eukaryota</taxon>
        <taxon>Fungi</taxon>
        <taxon>Dikarya</taxon>
        <taxon>Basidiomycota</taxon>
        <taxon>Pucciniomycotina</taxon>
        <taxon>Microbotryomycetes</taxon>
        <taxon>Leucosporidiales</taxon>
        <taxon>Leucosporidium</taxon>
    </lineage>
</organism>
<sequence length="698" mass="80053">MKNSPSLGGNMSRRPSKTGTPLLGNIVEERDSSYSSTPSSPSSPYDSNHLSFAASASRRASLLPTTLRRKALRSSRSSRRQWLVVFVLAVTSWTLWSRAGGTSHPVVQRAKSVMEQQPCRYLPFLHRCRRDPFAGLEYRVEDGLMYYPAKLALSSGETSDEPPPQPHPIHLLIKDAEAAWQEKVARQSHTLEDAVGEYQRRYNMAPPLGFDRWWTFATKNNVQFLDEYDSIYEKILPFHSLPRDVLEHRSWMLQHDDKLWLKDLAFTIEISADKGGKIESRGPMLHRNNRAEQIAALLDGIAQHVPVNLNLTITGHDVPWIVPAGEAMENHRKAALAGKYIEEEDYINFMDNHTYDGWTVICPPGSKIRDVGWLDNRMDSWAPPEQSSFIKDHPAAMDICQHPENQPIHGFTSWPGPRPSLLFPLFAFTVSSMHADLLIPPLEQYEAVVGPDPEWKDKTMDKVVWRGSTTGFDPTFPHMRKWSQRPRLCRLHRQTGAVTVQLALQDTPHAPGPATSYTEHATNLAEHYFDFMFNGFPQQCGDEKACADFEKEFEWDGFMHVEKQNEYKYVLDIDGNGWSGRFHRLMASNTLVLKSTVFPEWYKDRIQPWVHYVPVRVDYTDLWGIMAFFKGDLDGNGAHDHLAEKIASEGKKWTLENWRWEDMQAYFLRLILEYARVMNKDPENPTNMDFVLPSPPHP</sequence>
<dbReference type="InterPro" id="IPR006598">
    <property type="entry name" value="CAP10"/>
</dbReference>
<feature type="compositionally biased region" description="Low complexity" evidence="1">
    <location>
        <begin position="33"/>
        <end position="48"/>
    </location>
</feature>
<evidence type="ECO:0000259" key="2">
    <source>
        <dbReference type="SMART" id="SM00672"/>
    </source>
</evidence>
<feature type="region of interest" description="Disordered" evidence="1">
    <location>
        <begin position="1"/>
        <end position="48"/>
    </location>
</feature>
<dbReference type="OrthoDB" id="541052at2759"/>
<comment type="caution">
    <text evidence="3">The sequence shown here is derived from an EMBL/GenBank/DDBJ whole genome shotgun (WGS) entry which is preliminary data.</text>
</comment>
<dbReference type="GO" id="GO:0016740">
    <property type="term" value="F:transferase activity"/>
    <property type="evidence" value="ECO:0007669"/>
    <property type="project" value="UniProtKB-KW"/>
</dbReference>
<proteinExistence type="predicted"/>
<evidence type="ECO:0000313" key="4">
    <source>
        <dbReference type="Proteomes" id="UP000193467"/>
    </source>
</evidence>
<keyword evidence="3" id="KW-0808">Transferase</keyword>
<evidence type="ECO:0000313" key="3">
    <source>
        <dbReference type="EMBL" id="ORY88140.1"/>
    </source>
</evidence>
<dbReference type="AlphaFoldDB" id="A0A1Y2FVV4"/>
<protein>
    <submittedName>
        <fullName evidence="3">Glycosyl transferase family 90-domain-containing protein</fullName>
    </submittedName>
</protein>
<dbReference type="EMBL" id="MCGR01000012">
    <property type="protein sequence ID" value="ORY88140.1"/>
    <property type="molecule type" value="Genomic_DNA"/>
</dbReference>
<dbReference type="Proteomes" id="UP000193467">
    <property type="component" value="Unassembled WGS sequence"/>
</dbReference>
<dbReference type="InterPro" id="IPR051091">
    <property type="entry name" value="O-Glucosyltr/Glycosyltrsf_90"/>
</dbReference>
<dbReference type="PANTHER" id="PTHR12203:SF118">
    <property type="entry name" value="BETA-1,2-XYLOSYLTRANSFERASE 1"/>
    <property type="match status" value="1"/>
</dbReference>
<reference evidence="3 4" key="1">
    <citation type="submission" date="2016-07" db="EMBL/GenBank/DDBJ databases">
        <title>Pervasive Adenine N6-methylation of Active Genes in Fungi.</title>
        <authorList>
            <consortium name="DOE Joint Genome Institute"/>
            <person name="Mondo S.J."/>
            <person name="Dannebaum R.O."/>
            <person name="Kuo R.C."/>
            <person name="Labutti K."/>
            <person name="Haridas S."/>
            <person name="Kuo A."/>
            <person name="Salamov A."/>
            <person name="Ahrendt S.R."/>
            <person name="Lipzen A."/>
            <person name="Sullivan W."/>
            <person name="Andreopoulos W.B."/>
            <person name="Clum A."/>
            <person name="Lindquist E."/>
            <person name="Daum C."/>
            <person name="Ramamoorthy G.K."/>
            <person name="Gryganskyi A."/>
            <person name="Culley D."/>
            <person name="Magnuson J.K."/>
            <person name="James T.Y."/>
            <person name="O'Malley M.A."/>
            <person name="Stajich J.E."/>
            <person name="Spatafora J.W."/>
            <person name="Visel A."/>
            <person name="Grigoriev I.V."/>
        </authorList>
    </citation>
    <scope>NUCLEOTIDE SEQUENCE [LARGE SCALE GENOMIC DNA]</scope>
    <source>
        <strain evidence="3 4">62-1032</strain>
    </source>
</reference>
<dbReference type="STRING" id="106004.A0A1Y2FVV4"/>
<feature type="domain" description="Glycosyl transferase CAP10" evidence="2">
    <location>
        <begin position="397"/>
        <end position="681"/>
    </location>
</feature>
<dbReference type="InParanoid" id="A0A1Y2FVV4"/>
<evidence type="ECO:0000256" key="1">
    <source>
        <dbReference type="SAM" id="MobiDB-lite"/>
    </source>
</evidence>